<protein>
    <submittedName>
        <fullName evidence="1">Uncharacterized protein</fullName>
    </submittedName>
</protein>
<feature type="non-terminal residue" evidence="1">
    <location>
        <position position="1"/>
    </location>
</feature>
<organism evidence="1 2">
    <name type="scientific">Porites evermanni</name>
    <dbReference type="NCBI Taxonomy" id="104178"/>
    <lineage>
        <taxon>Eukaryota</taxon>
        <taxon>Metazoa</taxon>
        <taxon>Cnidaria</taxon>
        <taxon>Anthozoa</taxon>
        <taxon>Hexacorallia</taxon>
        <taxon>Scleractinia</taxon>
        <taxon>Fungiina</taxon>
        <taxon>Poritidae</taxon>
        <taxon>Porites</taxon>
    </lineage>
</organism>
<dbReference type="Proteomes" id="UP001159427">
    <property type="component" value="Unassembled WGS sequence"/>
</dbReference>
<comment type="caution">
    <text evidence="1">The sequence shown here is derived from an EMBL/GenBank/DDBJ whole genome shotgun (WGS) entry which is preliminary data.</text>
</comment>
<feature type="non-terminal residue" evidence="1">
    <location>
        <position position="105"/>
    </location>
</feature>
<proteinExistence type="predicted"/>
<evidence type="ECO:0000313" key="2">
    <source>
        <dbReference type="Proteomes" id="UP001159427"/>
    </source>
</evidence>
<gene>
    <name evidence="1" type="ORF">PEVE_00043217</name>
</gene>
<sequence length="105" mass="12241">GRRRGLQNPQKDWGENAVVAGISKQLSSHYKMPLMMSFKEVRNQLLISHDDGAINDEELLLMYDINRSNNLDLPYNSYPGFDFNDLEDNECLSEFHLYKNDLLFL</sequence>
<dbReference type="PANTHER" id="PTHR34615:SF1">
    <property type="entry name" value="PX DOMAIN-CONTAINING PROTEIN"/>
    <property type="match status" value="1"/>
</dbReference>
<keyword evidence="2" id="KW-1185">Reference proteome</keyword>
<name>A0ABN8PM89_9CNID</name>
<reference evidence="1 2" key="1">
    <citation type="submission" date="2022-05" db="EMBL/GenBank/DDBJ databases">
        <authorList>
            <consortium name="Genoscope - CEA"/>
            <person name="William W."/>
        </authorList>
    </citation>
    <scope>NUCLEOTIDE SEQUENCE [LARGE SCALE GENOMIC DNA]</scope>
</reference>
<dbReference type="EMBL" id="CALNXI010000873">
    <property type="protein sequence ID" value="CAH3144544.1"/>
    <property type="molecule type" value="Genomic_DNA"/>
</dbReference>
<accession>A0ABN8PM89</accession>
<evidence type="ECO:0000313" key="1">
    <source>
        <dbReference type="EMBL" id="CAH3144544.1"/>
    </source>
</evidence>
<dbReference type="PANTHER" id="PTHR34615">
    <property type="entry name" value="PX DOMAIN-CONTAINING PROTEIN"/>
    <property type="match status" value="1"/>
</dbReference>